<dbReference type="Pfam" id="PF01753">
    <property type="entry name" value="zf-MYND"/>
    <property type="match status" value="1"/>
</dbReference>
<evidence type="ECO:0000256" key="1">
    <source>
        <dbReference type="ARBA" id="ARBA00022723"/>
    </source>
</evidence>
<dbReference type="Gene3D" id="2.170.270.10">
    <property type="entry name" value="SET domain"/>
    <property type="match status" value="1"/>
</dbReference>
<dbReference type="SUPFAM" id="SSF48452">
    <property type="entry name" value="TPR-like"/>
    <property type="match status" value="1"/>
</dbReference>
<evidence type="ECO:0000313" key="6">
    <source>
        <dbReference type="Proteomes" id="UP001153620"/>
    </source>
</evidence>
<dbReference type="GO" id="GO:0008270">
    <property type="term" value="F:zinc ion binding"/>
    <property type="evidence" value="ECO:0007669"/>
    <property type="project" value="UniProtKB-KW"/>
</dbReference>
<dbReference type="SUPFAM" id="SSF144232">
    <property type="entry name" value="HIT/MYND zinc finger-like"/>
    <property type="match status" value="1"/>
</dbReference>
<evidence type="ECO:0000256" key="3">
    <source>
        <dbReference type="ARBA" id="ARBA00022833"/>
    </source>
</evidence>
<name>A0A9N9WV02_9DIPT</name>
<dbReference type="SUPFAM" id="SSF82199">
    <property type="entry name" value="SET domain"/>
    <property type="match status" value="1"/>
</dbReference>
<keyword evidence="3" id="KW-0862">Zinc</keyword>
<keyword evidence="1" id="KW-0479">Metal-binding</keyword>
<dbReference type="SMART" id="SM00317">
    <property type="entry name" value="SET"/>
    <property type="match status" value="1"/>
</dbReference>
<dbReference type="Pfam" id="PF00856">
    <property type="entry name" value="SET"/>
    <property type="match status" value="1"/>
</dbReference>
<dbReference type="PANTHER" id="PTHR47111">
    <property type="entry name" value="BCDNA.LD29892"/>
    <property type="match status" value="1"/>
</dbReference>
<dbReference type="Gene3D" id="1.10.220.160">
    <property type="match status" value="1"/>
</dbReference>
<keyword evidence="2" id="KW-0863">Zinc-finger</keyword>
<dbReference type="AlphaFoldDB" id="A0A9N9WV02"/>
<accession>A0A9N9WV02</accession>
<dbReference type="GO" id="GO:0008757">
    <property type="term" value="F:S-adenosylmethionine-dependent methyltransferase activity"/>
    <property type="evidence" value="ECO:0007669"/>
    <property type="project" value="UniProtKB-ARBA"/>
</dbReference>
<dbReference type="InterPro" id="IPR046341">
    <property type="entry name" value="SET_dom_sf"/>
</dbReference>
<dbReference type="PROSITE" id="PS01360">
    <property type="entry name" value="ZF_MYND_1"/>
    <property type="match status" value="1"/>
</dbReference>
<dbReference type="PANTHER" id="PTHR47111:SF1">
    <property type="entry name" value="SET AND MYND DOMAIN-CONTAINING PROTEIN 4"/>
    <property type="match status" value="1"/>
</dbReference>
<protein>
    <recommendedName>
        <fullName evidence="4">SET domain-containing protein</fullName>
    </recommendedName>
</protein>
<sequence length="586" mass="68114">MTITDAYDYTDLLREKLVASGNIVKLSKEFNNIKDNSERVKFLERLLLENNLIPKAEDFKKPKDNAISKDFRDIGNKFYSNRQYIEALEYYNKSLCFAEANGENIGLAFANRSAIYCELKHYNRALKNIEMAISNNYPQKNLDKLMKRKELCESNKNNDQEKFAYKAIGEENLKLSHEPNPKLPFIAKCLELKSDDQFGRYVVTNKRLSAGDIIAIEEPFSKCVLPSSSYRYCVNCLTDNFLDLIPCKSCSAVMFCSEQCREIGTNKFHKYECNIIDALNAIYTKIMRISSHTFFEALHVYNSDIQQLISAMNENANASVTVYDFDFEGESDEDVKKKMFIAIDSLVTNEQYRGPSDLFQRAGIVAIMTNLLFSQTELMNLLMSESDKNFYRKFIMKQTQIAALNYHGIFDGILTKSQLNDNVQSGSASYPFCSLINHSCAPNLVRVSYKYKNYIMVNRPIEKGEQLFDNYGYHHCLESFRQRQTSLNNQYMFKCTCDACVHDYKLFPQLKYATKVFDNFIGNDVKELQDLNMKTAQRRLKDYCKMINKLDRHYPCREISSLQECLLRCFFIFKLSTFNLELLKYN</sequence>
<dbReference type="InterPro" id="IPR011990">
    <property type="entry name" value="TPR-like_helical_dom_sf"/>
</dbReference>
<dbReference type="Gene3D" id="6.10.140.2220">
    <property type="match status" value="1"/>
</dbReference>
<evidence type="ECO:0000313" key="5">
    <source>
        <dbReference type="EMBL" id="CAG9807004.1"/>
    </source>
</evidence>
<reference evidence="5" key="1">
    <citation type="submission" date="2022-01" db="EMBL/GenBank/DDBJ databases">
        <authorList>
            <person name="King R."/>
        </authorList>
    </citation>
    <scope>NUCLEOTIDE SEQUENCE</scope>
</reference>
<dbReference type="GO" id="GO:0008276">
    <property type="term" value="F:protein methyltransferase activity"/>
    <property type="evidence" value="ECO:0007669"/>
    <property type="project" value="UniProtKB-ARBA"/>
</dbReference>
<dbReference type="GO" id="GO:0008170">
    <property type="term" value="F:N-methyltransferase activity"/>
    <property type="evidence" value="ECO:0007669"/>
    <property type="project" value="UniProtKB-ARBA"/>
</dbReference>
<dbReference type="EMBL" id="OU895879">
    <property type="protein sequence ID" value="CAG9807004.1"/>
    <property type="molecule type" value="Genomic_DNA"/>
</dbReference>
<dbReference type="InterPro" id="IPR001214">
    <property type="entry name" value="SET_dom"/>
</dbReference>
<dbReference type="PROSITE" id="PS50280">
    <property type="entry name" value="SET"/>
    <property type="match status" value="1"/>
</dbReference>
<feature type="domain" description="SET" evidence="4">
    <location>
        <begin position="188"/>
        <end position="472"/>
    </location>
</feature>
<gene>
    <name evidence="5" type="ORF">CHIRRI_LOCUS9856</name>
</gene>
<evidence type="ECO:0000256" key="2">
    <source>
        <dbReference type="ARBA" id="ARBA00022771"/>
    </source>
</evidence>
<dbReference type="OrthoDB" id="5945798at2759"/>
<reference evidence="5" key="2">
    <citation type="submission" date="2022-10" db="EMBL/GenBank/DDBJ databases">
        <authorList>
            <consortium name="ENA_rothamsted_submissions"/>
            <consortium name="culmorum"/>
            <person name="King R."/>
        </authorList>
    </citation>
    <scope>NUCLEOTIDE SEQUENCE</scope>
</reference>
<organism evidence="5 6">
    <name type="scientific">Chironomus riparius</name>
    <dbReference type="NCBI Taxonomy" id="315576"/>
    <lineage>
        <taxon>Eukaryota</taxon>
        <taxon>Metazoa</taxon>
        <taxon>Ecdysozoa</taxon>
        <taxon>Arthropoda</taxon>
        <taxon>Hexapoda</taxon>
        <taxon>Insecta</taxon>
        <taxon>Pterygota</taxon>
        <taxon>Neoptera</taxon>
        <taxon>Endopterygota</taxon>
        <taxon>Diptera</taxon>
        <taxon>Nematocera</taxon>
        <taxon>Chironomoidea</taxon>
        <taxon>Chironomidae</taxon>
        <taxon>Chironominae</taxon>
        <taxon>Chironomus</taxon>
    </lineage>
</organism>
<evidence type="ECO:0000259" key="4">
    <source>
        <dbReference type="PROSITE" id="PS50280"/>
    </source>
</evidence>
<dbReference type="InterPro" id="IPR002893">
    <property type="entry name" value="Znf_MYND"/>
</dbReference>
<dbReference type="Gene3D" id="1.25.40.10">
    <property type="entry name" value="Tetratricopeptide repeat domain"/>
    <property type="match status" value="1"/>
</dbReference>
<proteinExistence type="predicted"/>
<dbReference type="Proteomes" id="UP001153620">
    <property type="component" value="Chromosome 3"/>
</dbReference>
<keyword evidence="6" id="KW-1185">Reference proteome</keyword>